<sequence>MTIRSGRPGGIGRRGVALALGGALAAGALAACSSDPTQGASGGGSAGVLNMYLYQKPKTFSPLAPNNGPDLLVMSFIFDSLYGSDAAYALRPRMAAAPPQVAGDAKSVTFTLKPGLKWSDGQPLTAKDVVFTYNALANPATGSAQSGKFAAVVGAKDLADGKADSLKGVTAPDDTTVKITTSGPAAGLPGLIGNFPILPEHVLGKLPAKGLGDNAFFTKPTVASGAFTFVQYKTDQYVELAANPAYRQPVSVKKVFLKPVTSDVATAQLGTGEMDLAQVSPTDLAAVRKLKGVKVVTAKSPGFNRIAINQSQGRFKDVRVRQALLHAVDRKGLVDKVLGGAGTVVDSSFYGDLAPAGAGYAYDPAKAKSLLTAAGWDAAKPVTLSWVPGQRDRDTAATVIQSQLKAVGVNVELKQVQVDELLSSYEKKSFDLALFGGGNYATEPSTVAAIDACDQGYPTGGNVGHFCAPELDELLAKAATVSDPAERRSLFQQAAKVENAKAPYLWLYNPDTIWAYRTRLSGFEPAGIPTNEIGFWDFANWKLG</sequence>
<proteinExistence type="inferred from homology"/>
<organism evidence="6 7">
    <name type="scientific">Actinomadura craniellae</name>
    <dbReference type="NCBI Taxonomy" id="2231787"/>
    <lineage>
        <taxon>Bacteria</taxon>
        <taxon>Bacillati</taxon>
        <taxon>Actinomycetota</taxon>
        <taxon>Actinomycetes</taxon>
        <taxon>Streptosporangiales</taxon>
        <taxon>Thermomonosporaceae</taxon>
        <taxon>Actinomadura</taxon>
    </lineage>
</organism>
<dbReference type="GO" id="GO:0015833">
    <property type="term" value="P:peptide transport"/>
    <property type="evidence" value="ECO:0007669"/>
    <property type="project" value="TreeGrafter"/>
</dbReference>
<dbReference type="Gene3D" id="3.10.105.10">
    <property type="entry name" value="Dipeptide-binding Protein, Domain 3"/>
    <property type="match status" value="1"/>
</dbReference>
<dbReference type="GO" id="GO:0043190">
    <property type="term" value="C:ATP-binding cassette (ABC) transporter complex"/>
    <property type="evidence" value="ECO:0007669"/>
    <property type="project" value="InterPro"/>
</dbReference>
<dbReference type="Proteomes" id="UP000251891">
    <property type="component" value="Unassembled WGS sequence"/>
</dbReference>
<evidence type="ECO:0000256" key="4">
    <source>
        <dbReference type="SAM" id="SignalP"/>
    </source>
</evidence>
<dbReference type="CDD" id="cd08513">
    <property type="entry name" value="PBP2_thermophilic_Hb8_like"/>
    <property type="match status" value="1"/>
</dbReference>
<dbReference type="SUPFAM" id="SSF53850">
    <property type="entry name" value="Periplasmic binding protein-like II"/>
    <property type="match status" value="1"/>
</dbReference>
<dbReference type="InterPro" id="IPR006311">
    <property type="entry name" value="TAT_signal"/>
</dbReference>
<dbReference type="AlphaFoldDB" id="A0A365HCZ4"/>
<evidence type="ECO:0000313" key="6">
    <source>
        <dbReference type="EMBL" id="RAY16957.1"/>
    </source>
</evidence>
<evidence type="ECO:0000256" key="1">
    <source>
        <dbReference type="ARBA" id="ARBA00005695"/>
    </source>
</evidence>
<comment type="similarity">
    <text evidence="1">Belongs to the bacterial solute-binding protein 5 family.</text>
</comment>
<keyword evidence="2" id="KW-0813">Transport</keyword>
<dbReference type="Gene3D" id="3.90.76.10">
    <property type="entry name" value="Dipeptide-binding Protein, Domain 1"/>
    <property type="match status" value="1"/>
</dbReference>
<evidence type="ECO:0000313" key="7">
    <source>
        <dbReference type="Proteomes" id="UP000251891"/>
    </source>
</evidence>
<name>A0A365HCZ4_9ACTN</name>
<evidence type="ECO:0000259" key="5">
    <source>
        <dbReference type="Pfam" id="PF00496"/>
    </source>
</evidence>
<dbReference type="PANTHER" id="PTHR30290:SF9">
    <property type="entry name" value="OLIGOPEPTIDE-BINDING PROTEIN APPA"/>
    <property type="match status" value="1"/>
</dbReference>
<dbReference type="PROSITE" id="PS51257">
    <property type="entry name" value="PROKAR_LIPOPROTEIN"/>
    <property type="match status" value="1"/>
</dbReference>
<reference evidence="6 7" key="1">
    <citation type="submission" date="2018-06" db="EMBL/GenBank/DDBJ databases">
        <title>Actinomadura craniellae sp. nov. isolated from marine sponge Craniella sp.</title>
        <authorList>
            <person name="Li L."/>
            <person name="Xu Q.H."/>
            <person name="Lin H.W."/>
            <person name="Lu Y.H."/>
        </authorList>
    </citation>
    <scope>NUCLEOTIDE SEQUENCE [LARGE SCALE GENOMIC DNA]</scope>
    <source>
        <strain evidence="6 7">LHW63021</strain>
    </source>
</reference>
<evidence type="ECO:0000256" key="2">
    <source>
        <dbReference type="ARBA" id="ARBA00022448"/>
    </source>
</evidence>
<dbReference type="GO" id="GO:0042597">
    <property type="term" value="C:periplasmic space"/>
    <property type="evidence" value="ECO:0007669"/>
    <property type="project" value="UniProtKB-ARBA"/>
</dbReference>
<dbReference type="GO" id="GO:1904680">
    <property type="term" value="F:peptide transmembrane transporter activity"/>
    <property type="evidence" value="ECO:0007669"/>
    <property type="project" value="TreeGrafter"/>
</dbReference>
<feature type="chain" id="PRO_5016768841" description="Solute-binding protein family 5 domain-containing protein" evidence="4">
    <location>
        <begin position="31"/>
        <end position="544"/>
    </location>
</feature>
<dbReference type="Pfam" id="PF00496">
    <property type="entry name" value="SBP_bac_5"/>
    <property type="match status" value="1"/>
</dbReference>
<dbReference type="OrthoDB" id="9046151at2"/>
<dbReference type="InterPro" id="IPR000914">
    <property type="entry name" value="SBP_5_dom"/>
</dbReference>
<feature type="signal peptide" evidence="4">
    <location>
        <begin position="1"/>
        <end position="30"/>
    </location>
</feature>
<keyword evidence="3 4" id="KW-0732">Signal</keyword>
<evidence type="ECO:0000256" key="3">
    <source>
        <dbReference type="ARBA" id="ARBA00022729"/>
    </source>
</evidence>
<dbReference type="InterPro" id="IPR030678">
    <property type="entry name" value="Peptide/Ni-bd"/>
</dbReference>
<gene>
    <name evidence="6" type="ORF">DPM19_01985</name>
</gene>
<accession>A0A365HCZ4</accession>
<dbReference type="RefSeq" id="WP_111863007.1">
    <property type="nucleotide sequence ID" value="NZ_QLYX01000001.1"/>
</dbReference>
<dbReference type="PROSITE" id="PS51318">
    <property type="entry name" value="TAT"/>
    <property type="match status" value="1"/>
</dbReference>
<feature type="domain" description="Solute-binding protein family 5" evidence="5">
    <location>
        <begin position="90"/>
        <end position="447"/>
    </location>
</feature>
<dbReference type="EMBL" id="QLYX01000001">
    <property type="protein sequence ID" value="RAY16957.1"/>
    <property type="molecule type" value="Genomic_DNA"/>
</dbReference>
<dbReference type="PANTHER" id="PTHR30290">
    <property type="entry name" value="PERIPLASMIC BINDING COMPONENT OF ABC TRANSPORTER"/>
    <property type="match status" value="1"/>
</dbReference>
<comment type="caution">
    <text evidence="6">The sequence shown here is derived from an EMBL/GenBank/DDBJ whole genome shotgun (WGS) entry which is preliminary data.</text>
</comment>
<dbReference type="InterPro" id="IPR039424">
    <property type="entry name" value="SBP_5"/>
</dbReference>
<dbReference type="Gene3D" id="3.40.190.10">
    <property type="entry name" value="Periplasmic binding protein-like II"/>
    <property type="match status" value="1"/>
</dbReference>
<keyword evidence="7" id="KW-1185">Reference proteome</keyword>
<protein>
    <recommendedName>
        <fullName evidence="5">Solute-binding protein family 5 domain-containing protein</fullName>
    </recommendedName>
</protein>
<dbReference type="PIRSF" id="PIRSF002741">
    <property type="entry name" value="MppA"/>
    <property type="match status" value="1"/>
</dbReference>